<dbReference type="PROSITE" id="PS50109">
    <property type="entry name" value="HIS_KIN"/>
    <property type="match status" value="1"/>
</dbReference>
<dbReference type="SMART" id="SM00388">
    <property type="entry name" value="HisKA"/>
    <property type="match status" value="1"/>
</dbReference>
<reference evidence="10 11" key="1">
    <citation type="submission" date="2020-07" db="EMBL/GenBank/DDBJ databases">
        <title>Genomic Encyclopedia of Type Strains, Phase IV (KMG-IV): sequencing the most valuable type-strain genomes for metagenomic binning, comparative biology and taxonomic classification.</title>
        <authorList>
            <person name="Goeker M."/>
        </authorList>
    </citation>
    <scope>NUCLEOTIDE SEQUENCE [LARGE SCALE GENOMIC DNA]</scope>
    <source>
        <strain evidence="10 11">DSM 45533</strain>
    </source>
</reference>
<dbReference type="InterPro" id="IPR035965">
    <property type="entry name" value="PAS-like_dom_sf"/>
</dbReference>
<protein>
    <recommendedName>
        <fullName evidence="3">histidine kinase</fullName>
        <ecNumber evidence="3">2.7.13.3</ecNumber>
    </recommendedName>
</protein>
<dbReference type="Pfam" id="PF00512">
    <property type="entry name" value="HisKA"/>
    <property type="match status" value="1"/>
</dbReference>
<dbReference type="SUPFAM" id="SSF55785">
    <property type="entry name" value="PYP-like sensor domain (PAS domain)"/>
    <property type="match status" value="1"/>
</dbReference>
<dbReference type="InterPro" id="IPR004358">
    <property type="entry name" value="Sig_transdc_His_kin-like_C"/>
</dbReference>
<dbReference type="Gene3D" id="3.30.565.10">
    <property type="entry name" value="Histidine kinase-like ATPase, C-terminal domain"/>
    <property type="match status" value="1"/>
</dbReference>
<dbReference type="SMART" id="SM00387">
    <property type="entry name" value="HATPase_c"/>
    <property type="match status" value="1"/>
</dbReference>
<dbReference type="Gene3D" id="3.30.450.20">
    <property type="entry name" value="PAS domain"/>
    <property type="match status" value="1"/>
</dbReference>
<dbReference type="InterPro" id="IPR003661">
    <property type="entry name" value="HisK_dim/P_dom"/>
</dbReference>
<feature type="domain" description="PAS" evidence="9">
    <location>
        <begin position="2"/>
        <end position="53"/>
    </location>
</feature>
<dbReference type="EMBL" id="JACDUR010000002">
    <property type="protein sequence ID" value="MBA2890182.1"/>
    <property type="molecule type" value="Genomic_DNA"/>
</dbReference>
<dbReference type="NCBIfam" id="TIGR00229">
    <property type="entry name" value="sensory_box"/>
    <property type="match status" value="1"/>
</dbReference>
<proteinExistence type="predicted"/>
<evidence type="ECO:0000256" key="4">
    <source>
        <dbReference type="ARBA" id="ARBA00022553"/>
    </source>
</evidence>
<evidence type="ECO:0000313" key="10">
    <source>
        <dbReference type="EMBL" id="MBA2890182.1"/>
    </source>
</evidence>
<dbReference type="RefSeq" id="WP_181609026.1">
    <property type="nucleotide sequence ID" value="NZ_BAABAM010000006.1"/>
</dbReference>
<dbReference type="InterPro" id="IPR000014">
    <property type="entry name" value="PAS"/>
</dbReference>
<dbReference type="PROSITE" id="PS50112">
    <property type="entry name" value="PAS"/>
    <property type="match status" value="1"/>
</dbReference>
<dbReference type="SUPFAM" id="SSF47384">
    <property type="entry name" value="Homodimeric domain of signal transducing histidine kinase"/>
    <property type="match status" value="1"/>
</dbReference>
<dbReference type="Pfam" id="PF08448">
    <property type="entry name" value="PAS_4"/>
    <property type="match status" value="1"/>
</dbReference>
<name>A0A7W0HNY2_9ACTN</name>
<evidence type="ECO:0000256" key="5">
    <source>
        <dbReference type="ARBA" id="ARBA00022777"/>
    </source>
</evidence>
<evidence type="ECO:0000256" key="6">
    <source>
        <dbReference type="ARBA" id="ARBA00023012"/>
    </source>
</evidence>
<feature type="domain" description="Histidine kinase" evidence="8">
    <location>
        <begin position="196"/>
        <end position="411"/>
    </location>
</feature>
<dbReference type="PANTHER" id="PTHR43547">
    <property type="entry name" value="TWO-COMPONENT HISTIDINE KINASE"/>
    <property type="match status" value="1"/>
</dbReference>
<dbReference type="CDD" id="cd00075">
    <property type="entry name" value="HATPase"/>
    <property type="match status" value="1"/>
</dbReference>
<sequence length="414" mass="44076">MDEIDFGAAFEAAPIALALLSPDLIFIAVNQAYERLVGRSRADVVGRDVFDVFPGGPATTEAAVLRASLERVLADAETDVMPLLRYDVESVGGSAPEERYWSITNAPLLDSHGDVCGVVNLPQEVTGFVRRVREAGHTLSAGAGLSRLAAVEAHLYAQTGQLQDINRRLRRAQDRAQRATQKLNQVVQQHREAVADTSHDLRGPIAGLQLRLQDALADPDVDARQILLAALRDAERLGDIVGDLLELARLEAGAPQGVEAVDLAILVGKELLHRPARVKFVTRLESGVKVAGSPVRLTRLVGNLLANAIRHARSRVEVTVGVDGRDAVLEVADDGPGIPAADREAVFQRFFRRSDAMRADPAGSGLGLPIARQIAQSHGGTLEIADPDGAAASAPDAPGGAHLVLRLPLLPSSR</sequence>
<dbReference type="PANTHER" id="PTHR43547:SF2">
    <property type="entry name" value="HYBRID SIGNAL TRANSDUCTION HISTIDINE KINASE C"/>
    <property type="match status" value="1"/>
</dbReference>
<dbReference type="SMART" id="SM00091">
    <property type="entry name" value="PAS"/>
    <property type="match status" value="1"/>
</dbReference>
<dbReference type="Gene3D" id="1.10.287.130">
    <property type="match status" value="1"/>
</dbReference>
<dbReference type="InterPro" id="IPR036890">
    <property type="entry name" value="HATPase_C_sf"/>
</dbReference>
<evidence type="ECO:0000259" key="9">
    <source>
        <dbReference type="PROSITE" id="PS50112"/>
    </source>
</evidence>
<keyword evidence="5 10" id="KW-0418">Kinase</keyword>
<dbReference type="Proteomes" id="UP000530928">
    <property type="component" value="Unassembled WGS sequence"/>
</dbReference>
<organism evidence="10 11">
    <name type="scientific">Nonomuraea soli</name>
    <dbReference type="NCBI Taxonomy" id="1032476"/>
    <lineage>
        <taxon>Bacteria</taxon>
        <taxon>Bacillati</taxon>
        <taxon>Actinomycetota</taxon>
        <taxon>Actinomycetes</taxon>
        <taxon>Streptosporangiales</taxon>
        <taxon>Streptosporangiaceae</taxon>
        <taxon>Nonomuraea</taxon>
    </lineage>
</organism>
<evidence type="ECO:0000256" key="3">
    <source>
        <dbReference type="ARBA" id="ARBA00012438"/>
    </source>
</evidence>
<dbReference type="SUPFAM" id="SSF55874">
    <property type="entry name" value="ATPase domain of HSP90 chaperone/DNA topoisomerase II/histidine kinase"/>
    <property type="match status" value="1"/>
</dbReference>
<keyword evidence="6" id="KW-0902">Two-component regulatory system</keyword>
<comment type="caution">
    <text evidence="10">The sequence shown here is derived from an EMBL/GenBank/DDBJ whole genome shotgun (WGS) entry which is preliminary data.</text>
</comment>
<dbReference type="PRINTS" id="PR00344">
    <property type="entry name" value="BCTRLSENSOR"/>
</dbReference>
<dbReference type="InterPro" id="IPR036097">
    <property type="entry name" value="HisK_dim/P_sf"/>
</dbReference>
<evidence type="ECO:0000313" key="11">
    <source>
        <dbReference type="Proteomes" id="UP000530928"/>
    </source>
</evidence>
<dbReference type="EC" id="2.7.13.3" evidence="3"/>
<keyword evidence="4" id="KW-0597">Phosphoprotein</keyword>
<comment type="subcellular location">
    <subcellularLocation>
        <location evidence="2">Cell membrane</location>
    </subcellularLocation>
</comment>
<dbReference type="InterPro" id="IPR003594">
    <property type="entry name" value="HATPase_dom"/>
</dbReference>
<keyword evidence="11" id="KW-1185">Reference proteome</keyword>
<evidence type="ECO:0000259" key="8">
    <source>
        <dbReference type="PROSITE" id="PS50109"/>
    </source>
</evidence>
<feature type="coiled-coil region" evidence="7">
    <location>
        <begin position="162"/>
        <end position="189"/>
    </location>
</feature>
<gene>
    <name evidence="10" type="ORF">HNR30_001523</name>
</gene>
<dbReference type="CDD" id="cd00130">
    <property type="entry name" value="PAS"/>
    <property type="match status" value="1"/>
</dbReference>
<dbReference type="AlphaFoldDB" id="A0A7W0HNY2"/>
<dbReference type="InterPro" id="IPR005467">
    <property type="entry name" value="His_kinase_dom"/>
</dbReference>
<dbReference type="GO" id="GO:0005886">
    <property type="term" value="C:plasma membrane"/>
    <property type="evidence" value="ECO:0007669"/>
    <property type="project" value="UniProtKB-SubCell"/>
</dbReference>
<dbReference type="InterPro" id="IPR013656">
    <property type="entry name" value="PAS_4"/>
</dbReference>
<dbReference type="CDD" id="cd00082">
    <property type="entry name" value="HisKA"/>
    <property type="match status" value="1"/>
</dbReference>
<dbReference type="Pfam" id="PF02518">
    <property type="entry name" value="HATPase_c"/>
    <property type="match status" value="1"/>
</dbReference>
<accession>A0A7W0HNY2</accession>
<comment type="catalytic activity">
    <reaction evidence="1">
        <text>ATP + protein L-histidine = ADP + protein N-phospho-L-histidine.</text>
        <dbReference type="EC" id="2.7.13.3"/>
    </reaction>
</comment>
<dbReference type="GO" id="GO:0000155">
    <property type="term" value="F:phosphorelay sensor kinase activity"/>
    <property type="evidence" value="ECO:0007669"/>
    <property type="project" value="InterPro"/>
</dbReference>
<keyword evidence="7" id="KW-0175">Coiled coil</keyword>
<keyword evidence="5 10" id="KW-0808">Transferase</keyword>
<evidence type="ECO:0000256" key="1">
    <source>
        <dbReference type="ARBA" id="ARBA00000085"/>
    </source>
</evidence>
<evidence type="ECO:0000256" key="7">
    <source>
        <dbReference type="SAM" id="Coils"/>
    </source>
</evidence>
<evidence type="ECO:0000256" key="2">
    <source>
        <dbReference type="ARBA" id="ARBA00004236"/>
    </source>
</evidence>